<dbReference type="PANTHER" id="PTHR46481:SF10">
    <property type="entry name" value="ZINC FINGER BED DOMAIN-CONTAINING PROTEIN 39"/>
    <property type="match status" value="1"/>
</dbReference>
<keyword evidence="5" id="KW-0539">Nucleus</keyword>
<evidence type="ECO:0000256" key="4">
    <source>
        <dbReference type="ARBA" id="ARBA00022833"/>
    </source>
</evidence>
<keyword evidence="7" id="KW-1185">Reference proteome</keyword>
<name>A0A9P0D1T0_9CUCU</name>
<dbReference type="GO" id="GO:0008270">
    <property type="term" value="F:zinc ion binding"/>
    <property type="evidence" value="ECO:0007669"/>
    <property type="project" value="UniProtKB-KW"/>
</dbReference>
<dbReference type="GO" id="GO:0005634">
    <property type="term" value="C:nucleus"/>
    <property type="evidence" value="ECO:0007669"/>
    <property type="project" value="UniProtKB-SubCell"/>
</dbReference>
<evidence type="ECO:0000313" key="6">
    <source>
        <dbReference type="EMBL" id="CAH1112335.1"/>
    </source>
</evidence>
<dbReference type="InterPro" id="IPR012337">
    <property type="entry name" value="RNaseH-like_sf"/>
</dbReference>
<evidence type="ECO:0000313" key="7">
    <source>
        <dbReference type="Proteomes" id="UP001153636"/>
    </source>
</evidence>
<dbReference type="SUPFAM" id="SSF140996">
    <property type="entry name" value="Hermes dimerisation domain"/>
    <property type="match status" value="1"/>
</dbReference>
<dbReference type="Proteomes" id="UP001153636">
    <property type="component" value="Chromosome 6"/>
</dbReference>
<evidence type="ECO:0000256" key="2">
    <source>
        <dbReference type="ARBA" id="ARBA00022723"/>
    </source>
</evidence>
<dbReference type="OrthoDB" id="6620210at2759"/>
<accession>A0A9P0D1T0</accession>
<dbReference type="SUPFAM" id="SSF53098">
    <property type="entry name" value="Ribonuclease H-like"/>
    <property type="match status" value="1"/>
</dbReference>
<protein>
    <recommendedName>
        <fullName evidence="8">Zinc finger BED domain-containing protein 1-like</fullName>
    </recommendedName>
</protein>
<sequence>MQKKINFGSRDVVAKMDLNADENISSASKENEPQNILLQKENISDSSSICSRFVSTVATTNTKHTQPGIETCLNGGIKAGKISNAIIYMLAKDNLPLYTVEKEGFKNLMKVTVPLYKIPGRSKMTNMVDEKYNILSYKMKEIIKNVTNISLRTDVWTDTLNTRSFLGLTCHFIHGNDLKSVSISVTELNQSHTSNYLESVLKSLCDTWGINDHKIVAIVTDNVANIKKAVIKAFGKTKHLPCFGHTINLVAAKPFDSSTDIKEFVTQIKDIVRYFKHSMAASDELRKCQDMRQAPLKLIQSSARNCPDLITILKPLESITRELSGAKYVTASKVIPIVYCLRKEINSVQTKSPSGEGTKKLLLEEISRRFGSIEQVTSLAISTVLDPRFKKIYFEDKIACFYAVTKIMNTLSEIKDDKALFEEDEVPDEVDAPGKEAASLWRHHDTLI</sequence>
<dbReference type="AlphaFoldDB" id="A0A9P0D1T0"/>
<proteinExistence type="predicted"/>
<gene>
    <name evidence="6" type="ORF">PSYICH_LOCUS12675</name>
</gene>
<dbReference type="InterPro" id="IPR052035">
    <property type="entry name" value="ZnF_BED_domain_contain"/>
</dbReference>
<dbReference type="EMBL" id="OV651818">
    <property type="protein sequence ID" value="CAH1112335.1"/>
    <property type="molecule type" value="Genomic_DNA"/>
</dbReference>
<comment type="subcellular location">
    <subcellularLocation>
        <location evidence="1">Nucleus</location>
    </subcellularLocation>
</comment>
<evidence type="ECO:0000256" key="5">
    <source>
        <dbReference type="ARBA" id="ARBA00023242"/>
    </source>
</evidence>
<keyword evidence="3" id="KW-0863">Zinc-finger</keyword>
<keyword evidence="2" id="KW-0479">Metal-binding</keyword>
<reference evidence="6" key="1">
    <citation type="submission" date="2022-01" db="EMBL/GenBank/DDBJ databases">
        <authorList>
            <person name="King R."/>
        </authorList>
    </citation>
    <scope>NUCLEOTIDE SEQUENCE</scope>
</reference>
<evidence type="ECO:0000256" key="3">
    <source>
        <dbReference type="ARBA" id="ARBA00022771"/>
    </source>
</evidence>
<evidence type="ECO:0008006" key="8">
    <source>
        <dbReference type="Google" id="ProtNLM"/>
    </source>
</evidence>
<organism evidence="6 7">
    <name type="scientific">Psylliodes chrysocephalus</name>
    <dbReference type="NCBI Taxonomy" id="3402493"/>
    <lineage>
        <taxon>Eukaryota</taxon>
        <taxon>Metazoa</taxon>
        <taxon>Ecdysozoa</taxon>
        <taxon>Arthropoda</taxon>
        <taxon>Hexapoda</taxon>
        <taxon>Insecta</taxon>
        <taxon>Pterygota</taxon>
        <taxon>Neoptera</taxon>
        <taxon>Endopterygota</taxon>
        <taxon>Coleoptera</taxon>
        <taxon>Polyphaga</taxon>
        <taxon>Cucujiformia</taxon>
        <taxon>Chrysomeloidea</taxon>
        <taxon>Chrysomelidae</taxon>
        <taxon>Galerucinae</taxon>
        <taxon>Alticini</taxon>
        <taxon>Psylliodes</taxon>
    </lineage>
</organism>
<evidence type="ECO:0000256" key="1">
    <source>
        <dbReference type="ARBA" id="ARBA00004123"/>
    </source>
</evidence>
<dbReference type="PANTHER" id="PTHR46481">
    <property type="entry name" value="ZINC FINGER BED DOMAIN-CONTAINING PROTEIN 4"/>
    <property type="match status" value="1"/>
</dbReference>
<keyword evidence="4" id="KW-0862">Zinc</keyword>